<accession>A0A1X0NE01</accession>
<dbReference type="RefSeq" id="XP_028876992.1">
    <property type="nucleotide sequence ID" value="XM_029031707.1"/>
</dbReference>
<dbReference type="VEuPathDB" id="TriTrypDB:TM35_001111020"/>
<evidence type="ECO:0000256" key="1">
    <source>
        <dbReference type="SAM" id="MobiDB-lite"/>
    </source>
</evidence>
<feature type="region of interest" description="Disordered" evidence="1">
    <location>
        <begin position="111"/>
        <end position="188"/>
    </location>
</feature>
<name>A0A1X0NE01_9TRYP</name>
<dbReference type="EMBL" id="NBCO01000111">
    <property type="protein sequence ID" value="ORC81596.1"/>
    <property type="molecule type" value="Genomic_DNA"/>
</dbReference>
<protein>
    <submittedName>
        <fullName evidence="2">Uncharacterized protein</fullName>
    </submittedName>
</protein>
<evidence type="ECO:0000313" key="2">
    <source>
        <dbReference type="EMBL" id="ORC81596.1"/>
    </source>
</evidence>
<comment type="caution">
    <text evidence="2">The sequence shown here is derived from an EMBL/GenBank/DDBJ whole genome shotgun (WGS) entry which is preliminary data.</text>
</comment>
<dbReference type="Proteomes" id="UP000192257">
    <property type="component" value="Unassembled WGS sequence"/>
</dbReference>
<reference evidence="2 3" key="1">
    <citation type="submission" date="2017-03" db="EMBL/GenBank/DDBJ databases">
        <title>An alternative strategy for trypanosome survival in the mammalian bloodstream revealed through genome and transcriptome analysis of the ubiquitous bovine parasite Trypanosoma (Megatrypanum) theileri.</title>
        <authorList>
            <person name="Kelly S."/>
            <person name="Ivens A."/>
            <person name="Mott A."/>
            <person name="O'Neill E."/>
            <person name="Emms D."/>
            <person name="Macleod O."/>
            <person name="Voorheis P."/>
            <person name="Matthews J."/>
            <person name="Matthews K."/>
            <person name="Carrington M."/>
        </authorList>
    </citation>
    <scope>NUCLEOTIDE SEQUENCE [LARGE SCALE GENOMIC DNA]</scope>
    <source>
        <strain evidence="2">Edinburgh</strain>
    </source>
</reference>
<dbReference type="AlphaFoldDB" id="A0A1X0NE01"/>
<feature type="compositionally biased region" description="Polar residues" evidence="1">
    <location>
        <begin position="122"/>
        <end position="161"/>
    </location>
</feature>
<feature type="compositionally biased region" description="Low complexity" evidence="1">
    <location>
        <begin position="162"/>
        <end position="179"/>
    </location>
</feature>
<proteinExistence type="predicted"/>
<feature type="compositionally biased region" description="Basic and acidic residues" evidence="1">
    <location>
        <begin position="111"/>
        <end position="121"/>
    </location>
</feature>
<gene>
    <name evidence="2" type="ORF">TM35_001111020</name>
</gene>
<keyword evidence="3" id="KW-1185">Reference proteome</keyword>
<sequence>MQTVENGETARNTLYDFKGVHEKLKNTYDKKNLPDQQVEGKKKKLTELHEKVEAAFPYTSDESLRNFLFDNIDVAEDAHRAALNAETILKRAQEADNFLQKALKKLEDALNAAKEKSKERPPQQNQGSSNNTGDQSAPSDPNSNQQVSPANTTAAPDSQEINSTTPPSTENTTSEAPTTTPSPVPVPNEEISTIIASTVQTNKANVDSSVSPVWMRTAAPLLIVAVLFSVTVY</sequence>
<dbReference type="GeneID" id="39991487"/>
<evidence type="ECO:0000313" key="3">
    <source>
        <dbReference type="Proteomes" id="UP000192257"/>
    </source>
</evidence>
<organism evidence="2 3">
    <name type="scientific">Trypanosoma theileri</name>
    <dbReference type="NCBI Taxonomy" id="67003"/>
    <lineage>
        <taxon>Eukaryota</taxon>
        <taxon>Discoba</taxon>
        <taxon>Euglenozoa</taxon>
        <taxon>Kinetoplastea</taxon>
        <taxon>Metakinetoplastina</taxon>
        <taxon>Trypanosomatida</taxon>
        <taxon>Trypanosomatidae</taxon>
        <taxon>Trypanosoma</taxon>
    </lineage>
</organism>